<proteinExistence type="predicted"/>
<evidence type="ECO:0000313" key="3">
    <source>
        <dbReference type="RefSeq" id="XP_034250373.1"/>
    </source>
</evidence>
<protein>
    <submittedName>
        <fullName evidence="3">Uncharacterized protein LOC117650868</fullName>
    </submittedName>
</protein>
<dbReference type="AlphaFoldDB" id="A0A6P8ZY90"/>
<dbReference type="GeneID" id="117650868"/>
<feature type="chain" id="PRO_5027877779" evidence="1">
    <location>
        <begin position="22"/>
        <end position="107"/>
    </location>
</feature>
<evidence type="ECO:0000256" key="1">
    <source>
        <dbReference type="SAM" id="SignalP"/>
    </source>
</evidence>
<keyword evidence="2" id="KW-1185">Reference proteome</keyword>
<feature type="signal peptide" evidence="1">
    <location>
        <begin position="1"/>
        <end position="21"/>
    </location>
</feature>
<accession>A0A6P8ZY90</accession>
<dbReference type="KEGG" id="tpal:117650868"/>
<keyword evidence="1" id="KW-0732">Signal</keyword>
<evidence type="ECO:0000313" key="2">
    <source>
        <dbReference type="Proteomes" id="UP000515158"/>
    </source>
</evidence>
<dbReference type="Proteomes" id="UP000515158">
    <property type="component" value="Unplaced"/>
</dbReference>
<name>A0A6P8ZY90_THRPL</name>
<organism evidence="3">
    <name type="scientific">Thrips palmi</name>
    <name type="common">Melon thrips</name>
    <dbReference type="NCBI Taxonomy" id="161013"/>
    <lineage>
        <taxon>Eukaryota</taxon>
        <taxon>Metazoa</taxon>
        <taxon>Ecdysozoa</taxon>
        <taxon>Arthropoda</taxon>
        <taxon>Hexapoda</taxon>
        <taxon>Insecta</taxon>
        <taxon>Pterygota</taxon>
        <taxon>Neoptera</taxon>
        <taxon>Paraneoptera</taxon>
        <taxon>Thysanoptera</taxon>
        <taxon>Terebrantia</taxon>
        <taxon>Thripoidea</taxon>
        <taxon>Thripidae</taxon>
        <taxon>Thrips</taxon>
    </lineage>
</organism>
<sequence>MNTCILLVVAVAACLVPSAMSACNSRQLDNLEKQLTICGRNLPVQQYGGSWQWSRSVTSTMKKESTCNLNNAPDHFQAALENSNIGKASVDRAVTCIKNAIRYSVCC</sequence>
<gene>
    <name evidence="3" type="primary">LOC117650868</name>
</gene>
<dbReference type="RefSeq" id="XP_034250373.1">
    <property type="nucleotide sequence ID" value="XM_034394482.1"/>
</dbReference>
<dbReference type="InParanoid" id="A0A6P8ZY90"/>
<reference evidence="3" key="1">
    <citation type="submission" date="2025-08" db="UniProtKB">
        <authorList>
            <consortium name="RefSeq"/>
        </authorList>
    </citation>
    <scope>IDENTIFICATION</scope>
    <source>
        <tissue evidence="3">Total insect</tissue>
    </source>
</reference>